<feature type="compositionally biased region" description="Low complexity" evidence="2">
    <location>
        <begin position="381"/>
        <end position="390"/>
    </location>
</feature>
<reference evidence="3" key="1">
    <citation type="submission" date="2021-01" db="EMBL/GenBank/DDBJ databases">
        <authorList>
            <person name="Corre E."/>
            <person name="Pelletier E."/>
            <person name="Niang G."/>
            <person name="Scheremetjew M."/>
            <person name="Finn R."/>
            <person name="Kale V."/>
            <person name="Holt S."/>
            <person name="Cochrane G."/>
            <person name="Meng A."/>
            <person name="Brown T."/>
            <person name="Cohen L."/>
        </authorList>
    </citation>
    <scope>NUCLEOTIDE SEQUENCE</scope>
    <source>
        <strain evidence="3">CCMP3105</strain>
    </source>
</reference>
<organism evidence="3">
    <name type="scientific">Alexandrium monilatum</name>
    <dbReference type="NCBI Taxonomy" id="311494"/>
    <lineage>
        <taxon>Eukaryota</taxon>
        <taxon>Sar</taxon>
        <taxon>Alveolata</taxon>
        <taxon>Dinophyceae</taxon>
        <taxon>Gonyaulacales</taxon>
        <taxon>Pyrocystaceae</taxon>
        <taxon>Alexandrium</taxon>
    </lineage>
</organism>
<evidence type="ECO:0000313" key="3">
    <source>
        <dbReference type="EMBL" id="CAE4578305.1"/>
    </source>
</evidence>
<evidence type="ECO:0000256" key="2">
    <source>
        <dbReference type="SAM" id="MobiDB-lite"/>
    </source>
</evidence>
<keyword evidence="1" id="KW-0175">Coiled coil</keyword>
<proteinExistence type="predicted"/>
<sequence>MGSRATAVQAHLPPDRGQHRTLEDQLQDIQVCTMCEDLSKGISILVNPKFTEVAQRLERLEAFHQDLSSVVARKEERSEVERLREHMESQVKQLDSHLAMLKEKMHSLDQLRSQEIRGLANSLEHKASMCQLRQFEEHLQATNVAISGKADIAKVDQVAKNIHALSHEVSQKASAPRAEQVAKQVQILNDALAKKVDAEIADHINERVRSLANELSLRADATKLDDLSKRIDLVAGACAMKADHANLEQVDRQMRLIGTELEGRADARKVDHLSRQFHGLQEELANKAEVGHTDHAFRQIHALTDAVQAKAEDQKHALLNDQVSKLRDELSRMRGDMGKIDDHSRQLDAIQNSMQVDSARVKHLVSMYQASSPSPTKEILTPTTPTSPWRPSTPPLSALRHRNLPSMSCCTCGQKGSPLLLPTMSSTVVPSASLSPYTSRS</sequence>
<dbReference type="AlphaFoldDB" id="A0A7S4QC91"/>
<evidence type="ECO:0000256" key="1">
    <source>
        <dbReference type="SAM" id="Coils"/>
    </source>
</evidence>
<feature type="coiled-coil region" evidence="1">
    <location>
        <begin position="309"/>
        <end position="336"/>
    </location>
</feature>
<protein>
    <submittedName>
        <fullName evidence="3">Uncharacterized protein</fullName>
    </submittedName>
</protein>
<feature type="region of interest" description="Disordered" evidence="2">
    <location>
        <begin position="369"/>
        <end position="395"/>
    </location>
</feature>
<name>A0A7S4QC91_9DINO</name>
<feature type="coiled-coil region" evidence="1">
    <location>
        <begin position="73"/>
        <end position="104"/>
    </location>
</feature>
<gene>
    <name evidence="3" type="ORF">AMON00008_LOCUS17639</name>
</gene>
<dbReference type="EMBL" id="HBNR01026148">
    <property type="protein sequence ID" value="CAE4578305.1"/>
    <property type="molecule type" value="Transcribed_RNA"/>
</dbReference>
<accession>A0A7S4QC91</accession>